<dbReference type="EMBL" id="AP008955">
    <property type="protein sequence ID" value="BAH44554.1"/>
    <property type="molecule type" value="Genomic_DNA"/>
</dbReference>
<dbReference type="Proteomes" id="UP000001877">
    <property type="component" value="Chromosome"/>
</dbReference>
<accession>C0ZFJ5</accession>
<name>C0ZFJ5_BREBN</name>
<gene>
    <name evidence="1" type="ordered locus">BBR47_35770</name>
</gene>
<keyword evidence="2" id="KW-1185">Reference proteome</keyword>
<dbReference type="HOGENOM" id="CLU_2506218_0_0_9"/>
<evidence type="ECO:0000313" key="1">
    <source>
        <dbReference type="EMBL" id="BAH44554.1"/>
    </source>
</evidence>
<dbReference type="KEGG" id="bbe:BBR47_35770"/>
<evidence type="ECO:0008006" key="3">
    <source>
        <dbReference type="Google" id="ProtNLM"/>
    </source>
</evidence>
<sequence length="85" mass="9750">MTVILKPGVLDNLRNDMKMNDQEFSEFIGVSRSQLWRAKLPAVDKRFSLGKDFIAKVLAAFPNRTFEDIFFLDKVSHVCDKEISA</sequence>
<reference evidence="1 2" key="1">
    <citation type="submission" date="2005-03" db="EMBL/GenBank/DDBJ databases">
        <title>Brevibacillus brevis strain 47, complete genome.</title>
        <authorList>
            <person name="Hosoyama A."/>
            <person name="Yamada R."/>
            <person name="Hongo Y."/>
            <person name="Terui Y."/>
            <person name="Ankai A."/>
            <person name="Masuyama W."/>
            <person name="Sekiguchi M."/>
            <person name="Takeda T."/>
            <person name="Asano K."/>
            <person name="Ohji S."/>
            <person name="Ichikawa N."/>
            <person name="Narita S."/>
            <person name="Aoki N."/>
            <person name="Miura H."/>
            <person name="Matsushita S."/>
            <person name="Sekigawa T."/>
            <person name="Yamagata H."/>
            <person name="Yoshikawa H."/>
            <person name="Udaka S."/>
            <person name="Tanikawa S."/>
            <person name="Fujita N."/>
        </authorList>
    </citation>
    <scope>NUCLEOTIDE SEQUENCE [LARGE SCALE GENOMIC DNA]</scope>
    <source>
        <strain evidence="2">47 / JCM 6285 / NBRC 100599</strain>
    </source>
</reference>
<organism evidence="1 2">
    <name type="scientific">Brevibacillus brevis (strain 47 / JCM 6285 / NBRC 100599)</name>
    <dbReference type="NCBI Taxonomy" id="358681"/>
    <lineage>
        <taxon>Bacteria</taxon>
        <taxon>Bacillati</taxon>
        <taxon>Bacillota</taxon>
        <taxon>Bacilli</taxon>
        <taxon>Bacillales</taxon>
        <taxon>Paenibacillaceae</taxon>
        <taxon>Brevibacillus</taxon>
    </lineage>
</organism>
<proteinExistence type="predicted"/>
<protein>
    <recommendedName>
        <fullName evidence="3">Transcriptional regulator</fullName>
    </recommendedName>
</protein>
<evidence type="ECO:0000313" key="2">
    <source>
        <dbReference type="Proteomes" id="UP000001877"/>
    </source>
</evidence>
<dbReference type="AlphaFoldDB" id="C0ZFJ5"/>
<dbReference type="STRING" id="358681.BBR47_35770"/>